<dbReference type="PANTHER" id="PTHR19862:SF14">
    <property type="entry name" value="WD REPEAT-CONTAINING PROTEIN 48"/>
    <property type="match status" value="1"/>
</dbReference>
<keyword evidence="2 4" id="KW-0853">WD repeat</keyword>
<dbReference type="GO" id="GO:0043130">
    <property type="term" value="F:ubiquitin binding"/>
    <property type="evidence" value="ECO:0007669"/>
    <property type="project" value="TreeGrafter"/>
</dbReference>
<dbReference type="Pfam" id="PF00400">
    <property type="entry name" value="WD40"/>
    <property type="match status" value="4"/>
</dbReference>
<dbReference type="SMART" id="SM00320">
    <property type="entry name" value="WD40"/>
    <property type="match status" value="7"/>
</dbReference>
<feature type="repeat" description="WD" evidence="4">
    <location>
        <begin position="152"/>
        <end position="183"/>
    </location>
</feature>
<dbReference type="Pfam" id="PF11816">
    <property type="entry name" value="DUF3337"/>
    <property type="match status" value="1"/>
</dbReference>
<dbReference type="InterPro" id="IPR036322">
    <property type="entry name" value="WD40_repeat_dom_sf"/>
</dbReference>
<evidence type="ECO:0000313" key="5">
    <source>
        <dbReference type="EMBL" id="WFD39371.1"/>
    </source>
</evidence>
<dbReference type="GeneID" id="85225996"/>
<dbReference type="GO" id="GO:0000724">
    <property type="term" value="P:double-strand break repair via homologous recombination"/>
    <property type="evidence" value="ECO:0007669"/>
    <property type="project" value="TreeGrafter"/>
</dbReference>
<proteinExistence type="inferred from homology"/>
<gene>
    <name evidence="5" type="ORF">MJAP1_002345</name>
</gene>
<dbReference type="InterPro" id="IPR051246">
    <property type="entry name" value="WDR48"/>
</dbReference>
<dbReference type="AlphaFoldDB" id="A0AAF0F3V8"/>
<evidence type="ECO:0000256" key="4">
    <source>
        <dbReference type="PROSITE-ProRule" id="PRU00221"/>
    </source>
</evidence>
<feature type="repeat" description="WD" evidence="4">
    <location>
        <begin position="281"/>
        <end position="322"/>
    </location>
</feature>
<protein>
    <submittedName>
        <fullName evidence="5">Uncharacterized protein</fullName>
    </submittedName>
</protein>
<reference evidence="5" key="1">
    <citation type="submission" date="2023-03" db="EMBL/GenBank/DDBJ databases">
        <title>Mating type loci evolution in Malassezia.</title>
        <authorList>
            <person name="Coelho M.A."/>
        </authorList>
    </citation>
    <scope>NUCLEOTIDE SEQUENCE</scope>
    <source>
        <strain evidence="5">CBS 9431</strain>
    </source>
</reference>
<evidence type="ECO:0000256" key="2">
    <source>
        <dbReference type="ARBA" id="ARBA00022574"/>
    </source>
</evidence>
<dbReference type="InterPro" id="IPR001680">
    <property type="entry name" value="WD40_rpt"/>
</dbReference>
<keyword evidence="3" id="KW-0677">Repeat</keyword>
<dbReference type="PANTHER" id="PTHR19862">
    <property type="entry name" value="WD REPEAT-CONTAINING PROTEIN 48"/>
    <property type="match status" value="1"/>
</dbReference>
<dbReference type="Gene3D" id="2.130.10.10">
    <property type="entry name" value="YVTN repeat-like/Quinoprotein amine dehydrogenase"/>
    <property type="match status" value="2"/>
</dbReference>
<sequence length="1036" mass="111957">MSTAAPAAPPSATPWSSLRRVSYTLPTLVSLQDDPRHRYLADGDHNHRALPVLDLGLEPHSRAGGACLGSAPQVRILEEGGGVRPALPREMQPQHMRPVTALALDTQTNVRSSPHGTPTTGLLYSGGRDGLVCVWELGLGGAPTRPHFRQSIRAHNNWIAAMLLCNQSQTIVTGSSDCTIKAWRPHDEGGGDLCELGTHKDFVKALALAPAADWIVSASLDRQTCLWDLREGRKAPMWRATAPAAIYAAGSSRSGGVITTGGVDKVVRGWDPRMRDSTFELVGHQDNVRTLAVAADGRHVLSGSADTTLRLWDVAQQRCVHTFTHHNSSVWSLYTSDETLGTFYSGDRDGYLCKVDWDAKTDLSEGDCILLAHEQCADAGTDTMRSASIQSIVADHGQNVWTSNVLTPSIRRWSDIPSRTNRMRVSEMHPPTFEHLHGVALDHCINLKPGDTWKALSDSGLAELIGGVSHSPTATRFAPSEDLVQQNIAHLPREKQVQIMRQIAYASCVVAEDAKPLFPQPECEVGGHPGALRAVVLNDRIHALSIDTGGVVALWNIVRAACLGTFDVDRVRHAGTVFSLQAMPTVGAPEHPWRPQDTPGDTLELVQSLIEGDGVVPPWCSLDTSVGELIVHLDEDKVWGAEAYLDEIAALPFPNQQRGPWTEERVSLGVCVLRNLFAQVNAAEASLRSAHSDGVPLLVRALTSGRATPESLLQMPLTEVLPPELGKGAAPNETLESLLARMTAFATQAPAVPMQTQTKAACANTGPLASILLHILHATQEQARTDTTSATTNGTSPVDGAASPTGLFGLWRPNAPRKGDKAAAAQPAAVAPVAPEAQHVKQITQLLQGALRPPPPTKGAPHIPYPPSTLVTISHDLRSSEHQQTAYRGRVEHMARDTPLLELLAPYWLMDLLLNGRAPEREPHRFKVVLDPWTAPPNDPQGAACQLPAVRPIDRVLASARMVRAGRVTTYIQGLLVHVGTTLPPASSPHESPIELLCNGMLLDPYTTLAQCQRHYWKSSQDMALQYRLRSPPSVS</sequence>
<dbReference type="Proteomes" id="UP001217754">
    <property type="component" value="Chromosome 3"/>
</dbReference>
<dbReference type="PRINTS" id="PR00320">
    <property type="entry name" value="GPROTEINBRPT"/>
</dbReference>
<evidence type="ECO:0000256" key="3">
    <source>
        <dbReference type="ARBA" id="ARBA00022737"/>
    </source>
</evidence>
<dbReference type="EMBL" id="CP119960">
    <property type="protein sequence ID" value="WFD39371.1"/>
    <property type="molecule type" value="Genomic_DNA"/>
</dbReference>
<keyword evidence="6" id="KW-1185">Reference proteome</keyword>
<comment type="similarity">
    <text evidence="1">Belongs to the WD repeat WDR48 family.</text>
</comment>
<dbReference type="InterPro" id="IPR020472">
    <property type="entry name" value="WD40_PAC1"/>
</dbReference>
<dbReference type="RefSeq" id="XP_060122268.1">
    <property type="nucleotide sequence ID" value="XM_060266285.1"/>
</dbReference>
<organism evidence="5 6">
    <name type="scientific">Malassezia japonica</name>
    <dbReference type="NCBI Taxonomy" id="223818"/>
    <lineage>
        <taxon>Eukaryota</taxon>
        <taxon>Fungi</taxon>
        <taxon>Dikarya</taxon>
        <taxon>Basidiomycota</taxon>
        <taxon>Ustilaginomycotina</taxon>
        <taxon>Malasseziomycetes</taxon>
        <taxon>Malasseziales</taxon>
        <taxon>Malasseziaceae</taxon>
        <taxon>Malassezia</taxon>
    </lineage>
</organism>
<dbReference type="PROSITE" id="PS50294">
    <property type="entry name" value="WD_REPEATS_REGION"/>
    <property type="match status" value="2"/>
</dbReference>
<dbReference type="PROSITE" id="PS50082">
    <property type="entry name" value="WD_REPEATS_2"/>
    <property type="match status" value="3"/>
</dbReference>
<accession>A0AAF0F3V8</accession>
<name>A0AAF0F3V8_9BASI</name>
<evidence type="ECO:0000313" key="6">
    <source>
        <dbReference type="Proteomes" id="UP001217754"/>
    </source>
</evidence>
<dbReference type="InterPro" id="IPR021772">
    <property type="entry name" value="WDR48/Bun107"/>
</dbReference>
<feature type="repeat" description="WD" evidence="4">
    <location>
        <begin position="196"/>
        <end position="237"/>
    </location>
</feature>
<dbReference type="InterPro" id="IPR015943">
    <property type="entry name" value="WD40/YVTN_repeat-like_dom_sf"/>
</dbReference>
<dbReference type="SUPFAM" id="SSF50978">
    <property type="entry name" value="WD40 repeat-like"/>
    <property type="match status" value="1"/>
</dbReference>
<evidence type="ECO:0000256" key="1">
    <source>
        <dbReference type="ARBA" id="ARBA00006917"/>
    </source>
</evidence>
<dbReference type="PROSITE" id="PS00678">
    <property type="entry name" value="WD_REPEATS_1"/>
    <property type="match status" value="2"/>
</dbReference>
<dbReference type="InterPro" id="IPR019775">
    <property type="entry name" value="WD40_repeat_CS"/>
</dbReference>